<dbReference type="Gene3D" id="1.10.287.850">
    <property type="entry name" value="HP0062-like domain"/>
    <property type="match status" value="1"/>
</dbReference>
<organism evidence="1 2">
    <name type="scientific">Candidatus Electronema aureum</name>
    <dbReference type="NCBI Taxonomy" id="2005002"/>
    <lineage>
        <taxon>Bacteria</taxon>
        <taxon>Pseudomonadati</taxon>
        <taxon>Thermodesulfobacteriota</taxon>
        <taxon>Desulfobulbia</taxon>
        <taxon>Desulfobulbales</taxon>
        <taxon>Desulfobulbaceae</taxon>
        <taxon>Candidatus Electronema</taxon>
    </lineage>
</organism>
<gene>
    <name evidence="1" type="ORF">CDV28_10296</name>
</gene>
<dbReference type="Pfam" id="PF06013">
    <property type="entry name" value="WXG100"/>
    <property type="match status" value="1"/>
</dbReference>
<evidence type="ECO:0000313" key="2">
    <source>
        <dbReference type="Proteomes" id="UP000316238"/>
    </source>
</evidence>
<dbReference type="Proteomes" id="UP000316238">
    <property type="component" value="Unassembled WGS sequence"/>
</dbReference>
<dbReference type="AlphaFoldDB" id="A0A521G4M9"/>
<reference evidence="1" key="1">
    <citation type="submission" date="2017-07" db="EMBL/GenBank/DDBJ databases">
        <title>The cable genome - Insights into the physiology and evolution of filamentous bacteria capable of sulfide oxidation via long distance electron transfer.</title>
        <authorList>
            <person name="Thorup C."/>
            <person name="Bjerg J.T."/>
            <person name="Schreiber L."/>
            <person name="Nielsen L.P."/>
            <person name="Kjeldsen K.U."/>
            <person name="Boesen T."/>
            <person name="Boggild A."/>
            <person name="Meysman F."/>
            <person name="Geelhoed J."/>
            <person name="Schramm A."/>
        </authorList>
    </citation>
    <scope>NUCLEOTIDE SEQUENCE [LARGE SCALE GENOMIC DNA]</scope>
    <source>
        <strain evidence="1">GS</strain>
    </source>
</reference>
<protein>
    <submittedName>
        <fullName evidence="1">Conserved protein YukE</fullName>
    </submittedName>
</protein>
<name>A0A521G4M9_9BACT</name>
<dbReference type="InterPro" id="IPR029013">
    <property type="entry name" value="HP0062-like_sf"/>
</dbReference>
<dbReference type="SUPFAM" id="SSF158414">
    <property type="entry name" value="HP0062-like"/>
    <property type="match status" value="1"/>
</dbReference>
<comment type="caution">
    <text evidence="1">The sequence shown here is derived from an EMBL/GenBank/DDBJ whole genome shotgun (WGS) entry which is preliminary data.</text>
</comment>
<dbReference type="EMBL" id="NQJD01000002">
    <property type="protein sequence ID" value="TAA75974.1"/>
    <property type="molecule type" value="Genomic_DNA"/>
</dbReference>
<evidence type="ECO:0000313" key="1">
    <source>
        <dbReference type="EMBL" id="TAA75974.1"/>
    </source>
</evidence>
<dbReference type="InterPro" id="IPR010310">
    <property type="entry name" value="T7SS_ESAT-6-like"/>
</dbReference>
<proteinExistence type="predicted"/>
<sequence>MPQAIVDPEELARFSHNLKQFNMQLRQSMGQLNGQFNALGQTWRDQEHQKFAQEYQQTVKQIERFLQISEQHIPFLQKKAQRARDYIDQR</sequence>
<keyword evidence="2" id="KW-1185">Reference proteome</keyword>
<accession>A0A521G4M9</accession>